<organism evidence="2 3">
    <name type="scientific">Maledivibacter halophilus</name>
    <dbReference type="NCBI Taxonomy" id="36842"/>
    <lineage>
        <taxon>Bacteria</taxon>
        <taxon>Bacillati</taxon>
        <taxon>Bacillota</taxon>
        <taxon>Clostridia</taxon>
        <taxon>Peptostreptococcales</taxon>
        <taxon>Caminicellaceae</taxon>
        <taxon>Maledivibacter</taxon>
    </lineage>
</organism>
<gene>
    <name evidence="2" type="ORF">SAMN02194393_03139</name>
</gene>
<evidence type="ECO:0000259" key="1">
    <source>
        <dbReference type="PROSITE" id="PS51545"/>
    </source>
</evidence>
<keyword evidence="3" id="KW-1185">Reference proteome</keyword>
<dbReference type="Proteomes" id="UP000190285">
    <property type="component" value="Unassembled WGS sequence"/>
</dbReference>
<protein>
    <recommendedName>
        <fullName evidence="1">PIK helical domain-containing protein</fullName>
    </recommendedName>
</protein>
<dbReference type="InterPro" id="IPR046749">
    <property type="entry name" value="SHOCT_2"/>
</dbReference>
<feature type="domain" description="PIK helical" evidence="1">
    <location>
        <begin position="1"/>
        <end position="56"/>
    </location>
</feature>
<dbReference type="InterPro" id="IPR001263">
    <property type="entry name" value="PI3K_accessory_dom"/>
</dbReference>
<proteinExistence type="predicted"/>
<sequence length="56" mass="6797">MDNILMYNMQLVMLKKLSDKELISIMEYDLIKNKLRKKYKINETIPWGLKTECSRM</sequence>
<reference evidence="2 3" key="1">
    <citation type="submission" date="2017-02" db="EMBL/GenBank/DDBJ databases">
        <authorList>
            <person name="Peterson S.W."/>
        </authorList>
    </citation>
    <scope>NUCLEOTIDE SEQUENCE [LARGE SCALE GENOMIC DNA]</scope>
    <source>
        <strain evidence="2 3">M1</strain>
    </source>
</reference>
<dbReference type="EMBL" id="FUZT01000007">
    <property type="protein sequence ID" value="SKC77473.1"/>
    <property type="molecule type" value="Genomic_DNA"/>
</dbReference>
<dbReference type="STRING" id="36842.SAMN02194393_03139"/>
<dbReference type="AlphaFoldDB" id="A0A1T5LN84"/>
<dbReference type="Pfam" id="PF20612">
    <property type="entry name" value="SHOCT_2"/>
    <property type="match status" value="1"/>
</dbReference>
<accession>A0A1T5LN84</accession>
<evidence type="ECO:0000313" key="3">
    <source>
        <dbReference type="Proteomes" id="UP000190285"/>
    </source>
</evidence>
<name>A0A1T5LN84_9FIRM</name>
<dbReference type="PROSITE" id="PS51545">
    <property type="entry name" value="PIK_HELICAL"/>
    <property type="match status" value="1"/>
</dbReference>
<evidence type="ECO:0000313" key="2">
    <source>
        <dbReference type="EMBL" id="SKC77473.1"/>
    </source>
</evidence>